<dbReference type="InterPro" id="IPR043502">
    <property type="entry name" value="DNA/RNA_pol_sf"/>
</dbReference>
<dbReference type="GO" id="GO:0004527">
    <property type="term" value="F:exonuclease activity"/>
    <property type="evidence" value="ECO:0007669"/>
    <property type="project" value="UniProtKB-KW"/>
</dbReference>
<dbReference type="Pfam" id="PF00136">
    <property type="entry name" value="DNA_pol_B"/>
    <property type="match status" value="1"/>
</dbReference>
<dbReference type="SUPFAM" id="SSF53098">
    <property type="entry name" value="Ribonuclease H-like"/>
    <property type="match status" value="1"/>
</dbReference>
<name>A0A6J5PUU7_9CAUD</name>
<dbReference type="InterPro" id="IPR036397">
    <property type="entry name" value="RNaseH_sf"/>
</dbReference>
<evidence type="ECO:0000256" key="5">
    <source>
        <dbReference type="ARBA" id="ARBA00022705"/>
    </source>
</evidence>
<dbReference type="InterPro" id="IPR050240">
    <property type="entry name" value="DNA_pol_type-B"/>
</dbReference>
<evidence type="ECO:0000256" key="1">
    <source>
        <dbReference type="ARBA" id="ARBA00005755"/>
    </source>
</evidence>
<dbReference type="GO" id="GO:0000166">
    <property type="term" value="F:nucleotide binding"/>
    <property type="evidence" value="ECO:0007669"/>
    <property type="project" value="InterPro"/>
</dbReference>
<comment type="similarity">
    <text evidence="1">Belongs to the DNA polymerase type-B family.</text>
</comment>
<evidence type="ECO:0000259" key="13">
    <source>
        <dbReference type="Pfam" id="PF03104"/>
    </source>
</evidence>
<dbReference type="SMART" id="SM00486">
    <property type="entry name" value="POLBc"/>
    <property type="match status" value="1"/>
</dbReference>
<gene>
    <name evidence="14" type="ORF">UFOVP972_301</name>
</gene>
<dbReference type="InterPro" id="IPR006133">
    <property type="entry name" value="DNA-dir_DNA_pol_B_exonuc"/>
</dbReference>
<dbReference type="Gene3D" id="3.90.1600.10">
    <property type="entry name" value="Palm domain of DNA polymerase"/>
    <property type="match status" value="1"/>
</dbReference>
<keyword evidence="14" id="KW-0269">Exonuclease</keyword>
<evidence type="ECO:0000256" key="8">
    <source>
        <dbReference type="ARBA" id="ARBA00022932"/>
    </source>
</evidence>
<keyword evidence="4" id="KW-0548">Nucleotidyltransferase</keyword>
<evidence type="ECO:0000256" key="2">
    <source>
        <dbReference type="ARBA" id="ARBA00012417"/>
    </source>
</evidence>
<organism evidence="14">
    <name type="scientific">uncultured Caudovirales phage</name>
    <dbReference type="NCBI Taxonomy" id="2100421"/>
    <lineage>
        <taxon>Viruses</taxon>
        <taxon>Duplodnaviria</taxon>
        <taxon>Heunggongvirae</taxon>
        <taxon>Uroviricota</taxon>
        <taxon>Caudoviricetes</taxon>
        <taxon>Peduoviridae</taxon>
        <taxon>Maltschvirus</taxon>
        <taxon>Maltschvirus maltsch</taxon>
    </lineage>
</organism>
<keyword evidence="8 14" id="KW-0239">DNA-directed DNA polymerase</keyword>
<dbReference type="InterPro" id="IPR012337">
    <property type="entry name" value="RNaseH-like_sf"/>
</dbReference>
<dbReference type="GO" id="GO:0003887">
    <property type="term" value="F:DNA-directed DNA polymerase activity"/>
    <property type="evidence" value="ECO:0007669"/>
    <property type="project" value="UniProtKB-KW"/>
</dbReference>
<dbReference type="GO" id="GO:0003677">
    <property type="term" value="F:DNA binding"/>
    <property type="evidence" value="ECO:0007669"/>
    <property type="project" value="UniProtKB-KW"/>
</dbReference>
<protein>
    <recommendedName>
        <fullName evidence="2">DNA-directed DNA polymerase</fullName>
        <ecNumber evidence="2">2.7.7.7</ecNumber>
    </recommendedName>
</protein>
<keyword evidence="5" id="KW-0235">DNA replication</keyword>
<comment type="catalytic activity">
    <reaction evidence="11">
        <text>DNA(n) + a 2'-deoxyribonucleoside 5'-triphosphate = DNA(n+1) + diphosphate</text>
        <dbReference type="Rhea" id="RHEA:22508"/>
        <dbReference type="Rhea" id="RHEA-COMP:17339"/>
        <dbReference type="Rhea" id="RHEA-COMP:17340"/>
        <dbReference type="ChEBI" id="CHEBI:33019"/>
        <dbReference type="ChEBI" id="CHEBI:61560"/>
        <dbReference type="ChEBI" id="CHEBI:173112"/>
        <dbReference type="EC" id="2.7.7.7"/>
    </reaction>
</comment>
<dbReference type="SUPFAM" id="SSF56672">
    <property type="entry name" value="DNA/RNA polymerases"/>
    <property type="match status" value="1"/>
</dbReference>
<evidence type="ECO:0000256" key="10">
    <source>
        <dbReference type="ARBA" id="ARBA00023125"/>
    </source>
</evidence>
<evidence type="ECO:0000256" key="9">
    <source>
        <dbReference type="ARBA" id="ARBA00023109"/>
    </source>
</evidence>
<dbReference type="Gene3D" id="3.30.342.10">
    <property type="entry name" value="DNA Polymerase, chain B, domain 1"/>
    <property type="match status" value="1"/>
</dbReference>
<reference evidence="14" key="1">
    <citation type="submission" date="2020-05" db="EMBL/GenBank/DDBJ databases">
        <authorList>
            <person name="Chiriac C."/>
            <person name="Salcher M."/>
            <person name="Ghai R."/>
            <person name="Kavagutti S V."/>
        </authorList>
    </citation>
    <scope>NUCLEOTIDE SEQUENCE</scope>
</reference>
<evidence type="ECO:0000256" key="7">
    <source>
        <dbReference type="ARBA" id="ARBA00022801"/>
    </source>
</evidence>
<keyword evidence="10" id="KW-0238">DNA-binding</keyword>
<keyword evidence="6" id="KW-0540">Nuclease</keyword>
<dbReference type="InterPro" id="IPR023211">
    <property type="entry name" value="DNA_pol_palm_dom_sf"/>
</dbReference>
<evidence type="ECO:0000256" key="6">
    <source>
        <dbReference type="ARBA" id="ARBA00022722"/>
    </source>
</evidence>
<dbReference type="InterPro" id="IPR006172">
    <property type="entry name" value="DNA-dir_DNA_pol_B"/>
</dbReference>
<dbReference type="EMBL" id="LR796923">
    <property type="protein sequence ID" value="CAB4175659.1"/>
    <property type="molecule type" value="Genomic_DNA"/>
</dbReference>
<keyword evidence="9" id="KW-1194">Viral DNA replication</keyword>
<keyword evidence="7" id="KW-0378">Hydrolase</keyword>
<accession>A0A6J5PUU7</accession>
<evidence type="ECO:0000256" key="3">
    <source>
        <dbReference type="ARBA" id="ARBA00022679"/>
    </source>
</evidence>
<feature type="domain" description="DNA-directed DNA polymerase family B exonuclease" evidence="13">
    <location>
        <begin position="99"/>
        <end position="278"/>
    </location>
</feature>
<dbReference type="EC" id="2.7.7.7" evidence="2"/>
<evidence type="ECO:0000313" key="14">
    <source>
        <dbReference type="EMBL" id="CAB4175659.1"/>
    </source>
</evidence>
<sequence length="473" mass="55356">MIIGAEVLNDNVLTISYYNESGKIEFIRKRLMDHEMYNWVESQTPTATKNWNGKYVKKGNSQGQYMNQFRVQELIQEKLTAEELELVYNFDNFPKKTYLDIEIKLIDDSFPEPDKARMPVGLISFCNEDNITYILSILNTDDQPDGLAPEQIVQMEKEVNEYFRKTVPKKPEDARLFNQDFKIKYKFFKSEDELMAFYFHKIMPHFNFVTGWNVTEFDWKYLMNRGKNLKIDMMENMPTRSTVSKVKIPTHLGVLDYMQVFEKMKPYKVVENYKLDYIADLVLGTAKLHHDYSSFREFQKDTYLFTMYNVIDVILVKLIEDKLALMDVAFAMANVAQVEVNKVFSPVYIAEILICREFLNKNLKMMKLPWGEEVIDGTYAGAYVKDPIPGYYGAVACYDFSSMYPNIQIQFNISPDTYLGKTDKVKKDGTEIHTKNDTMFSSKTDSVARKILTRLYDERIKTQGEIKQLKSSK</sequence>
<feature type="domain" description="DNA-directed DNA polymerase family B multifunctional" evidence="12">
    <location>
        <begin position="371"/>
        <end position="471"/>
    </location>
</feature>
<keyword evidence="3" id="KW-0808">Transferase</keyword>
<dbReference type="InterPro" id="IPR006134">
    <property type="entry name" value="DNA-dir_DNA_pol_B_multi_dom"/>
</dbReference>
<proteinExistence type="inferred from homology"/>
<dbReference type="PANTHER" id="PTHR10322">
    <property type="entry name" value="DNA POLYMERASE CATALYTIC SUBUNIT"/>
    <property type="match status" value="1"/>
</dbReference>
<dbReference type="Gene3D" id="1.10.287.690">
    <property type="entry name" value="Helix hairpin bin"/>
    <property type="match status" value="1"/>
</dbReference>
<dbReference type="Gene3D" id="3.30.420.10">
    <property type="entry name" value="Ribonuclease H-like superfamily/Ribonuclease H"/>
    <property type="match status" value="1"/>
</dbReference>
<dbReference type="PANTHER" id="PTHR10322:SF23">
    <property type="entry name" value="DNA POLYMERASE DELTA CATALYTIC SUBUNIT"/>
    <property type="match status" value="1"/>
</dbReference>
<dbReference type="GO" id="GO:0039693">
    <property type="term" value="P:viral DNA genome replication"/>
    <property type="evidence" value="ECO:0007669"/>
    <property type="project" value="UniProtKB-KW"/>
</dbReference>
<dbReference type="Pfam" id="PF03104">
    <property type="entry name" value="DNA_pol_B_exo1"/>
    <property type="match status" value="1"/>
</dbReference>
<evidence type="ECO:0000256" key="11">
    <source>
        <dbReference type="ARBA" id="ARBA00049244"/>
    </source>
</evidence>
<dbReference type="GO" id="GO:0006261">
    <property type="term" value="P:DNA-templated DNA replication"/>
    <property type="evidence" value="ECO:0007669"/>
    <property type="project" value="TreeGrafter"/>
</dbReference>
<evidence type="ECO:0000256" key="4">
    <source>
        <dbReference type="ARBA" id="ARBA00022695"/>
    </source>
</evidence>
<evidence type="ECO:0000259" key="12">
    <source>
        <dbReference type="Pfam" id="PF00136"/>
    </source>
</evidence>